<dbReference type="InterPro" id="IPR051147">
    <property type="entry name" value="CFAP_domain-containing"/>
</dbReference>
<reference evidence="5 6" key="1">
    <citation type="submission" date="2020-10" db="EMBL/GenBank/DDBJ databases">
        <title>Pygocentrus nattereri (red-bellied piranha) genome, fPygNat1, primary haplotype.</title>
        <authorList>
            <person name="Myers G."/>
            <person name="Meyer A."/>
            <person name="Karagic N."/>
            <person name="Pippel M."/>
            <person name="Winkler S."/>
            <person name="Tracey A."/>
            <person name="Wood J."/>
            <person name="Formenti G."/>
            <person name="Howe K."/>
            <person name="Fedrigo O."/>
            <person name="Jarvis E.D."/>
        </authorList>
    </citation>
    <scope>NUCLEOTIDE SEQUENCE [LARGE SCALE GENOMIC DNA]</scope>
</reference>
<feature type="compositionally biased region" description="Basic and acidic residues" evidence="3">
    <location>
        <begin position="119"/>
        <end position="139"/>
    </location>
</feature>
<dbReference type="PANTHER" id="PTHR21683">
    <property type="entry name" value="COILED-COIL DOMAIN-CONTAINING PROTEIN 42 LIKE-2-LIKE-RELATED"/>
    <property type="match status" value="1"/>
</dbReference>
<dbReference type="Proteomes" id="UP001501920">
    <property type="component" value="Chromosome 11"/>
</dbReference>
<dbReference type="Ensembl" id="ENSPNAT00000034722.2">
    <property type="protein sequence ID" value="ENSPNAP00000037843.2"/>
    <property type="gene ID" value="ENSPNAG00000029915.2"/>
</dbReference>
<sequence length="386" mass="45755">MKTTYLSRLRCHSSPVRSAVEDSVLETEKSRRNRTMRYSLSVKRETIHKLKKEMDTEQYRINLYEKQLQEDEVAFEQFINEIDQNSAEAVNLEISKYQETLTKYQTCKNFLMDVAPPQWREEQSQKREQKREAKRKERMKEMELNPTFLSPNIEGKFEKKIFLEPALCFSDPKEMLSILTELEEQNLSYIQNFQETEEAMDVIRKTAQHSQDKMNHEIQHLIQQIEIMQATIQREQENVLELQLKSKIFSYGEYSADKQVIKDFLKEVYMACLGELDCNISTLHMLACIENKVVDVLEHLETMPPETVDFVRSLRDKEKRTKIREEKARLKKQHQEESFYIITSAFSFVVRVPSRRRIWLKTMAFNSISKSTETAFIAQSTTILQT</sequence>
<feature type="coiled-coil region" evidence="2">
    <location>
        <begin position="179"/>
        <end position="245"/>
    </location>
</feature>
<dbReference type="AlphaFoldDB" id="A0A3B4EPY6"/>
<dbReference type="InterPro" id="IPR025252">
    <property type="entry name" value="DUF4200"/>
</dbReference>
<dbReference type="Pfam" id="PF13863">
    <property type="entry name" value="DUF4200"/>
    <property type="match status" value="1"/>
</dbReference>
<evidence type="ECO:0000313" key="5">
    <source>
        <dbReference type="Ensembl" id="ENSPNAP00000037843.2"/>
    </source>
</evidence>
<reference evidence="5" key="3">
    <citation type="submission" date="2025-09" db="UniProtKB">
        <authorList>
            <consortium name="Ensembl"/>
        </authorList>
    </citation>
    <scope>IDENTIFICATION</scope>
</reference>
<evidence type="ECO:0000256" key="2">
    <source>
        <dbReference type="SAM" id="Coils"/>
    </source>
</evidence>
<reference evidence="5" key="2">
    <citation type="submission" date="2025-08" db="UniProtKB">
        <authorList>
            <consortium name="Ensembl"/>
        </authorList>
    </citation>
    <scope>IDENTIFICATION</scope>
</reference>
<dbReference type="STRING" id="42514.ENSPNAP00000037843"/>
<keyword evidence="6" id="KW-1185">Reference proteome</keyword>
<keyword evidence="1 2" id="KW-0175">Coiled coil</keyword>
<protein>
    <recommendedName>
        <fullName evidence="4">DUF4200 domain-containing protein</fullName>
    </recommendedName>
</protein>
<organism evidence="5 6">
    <name type="scientific">Pygocentrus nattereri</name>
    <name type="common">Red-bellied piranha</name>
    <dbReference type="NCBI Taxonomy" id="42514"/>
    <lineage>
        <taxon>Eukaryota</taxon>
        <taxon>Metazoa</taxon>
        <taxon>Chordata</taxon>
        <taxon>Craniata</taxon>
        <taxon>Vertebrata</taxon>
        <taxon>Euteleostomi</taxon>
        <taxon>Actinopterygii</taxon>
        <taxon>Neopterygii</taxon>
        <taxon>Teleostei</taxon>
        <taxon>Ostariophysi</taxon>
        <taxon>Characiformes</taxon>
        <taxon>Characoidei</taxon>
        <taxon>Pygocentrus</taxon>
    </lineage>
</organism>
<evidence type="ECO:0000256" key="1">
    <source>
        <dbReference type="ARBA" id="ARBA00023054"/>
    </source>
</evidence>
<proteinExistence type="predicted"/>
<dbReference type="GO" id="GO:0005856">
    <property type="term" value="C:cytoskeleton"/>
    <property type="evidence" value="ECO:0007669"/>
    <property type="project" value="UniProtKB-ARBA"/>
</dbReference>
<dbReference type="GeneTree" id="ENSGT00940000153110"/>
<feature type="domain" description="DUF4200" evidence="4">
    <location>
        <begin position="28"/>
        <end position="90"/>
    </location>
</feature>
<dbReference type="PANTHER" id="PTHR21683:SF3">
    <property type="entry name" value="CILIA AND FLAGELLA ASSOCIATED PROTEIN 100"/>
    <property type="match status" value="1"/>
</dbReference>
<evidence type="ECO:0000256" key="3">
    <source>
        <dbReference type="SAM" id="MobiDB-lite"/>
    </source>
</evidence>
<feature type="region of interest" description="Disordered" evidence="3">
    <location>
        <begin position="118"/>
        <end position="139"/>
    </location>
</feature>
<name>A0A3B4EPY6_PYGNA</name>
<accession>A0A3B4EPY6</accession>
<evidence type="ECO:0000313" key="6">
    <source>
        <dbReference type="Proteomes" id="UP001501920"/>
    </source>
</evidence>
<evidence type="ECO:0000259" key="4">
    <source>
        <dbReference type="Pfam" id="PF13863"/>
    </source>
</evidence>
<dbReference type="OMA" id="CERELNH"/>